<name>A0A1I3CP78_9RHOB</name>
<dbReference type="EMBL" id="FOQH01000002">
    <property type="protein sequence ID" value="SFH76039.1"/>
    <property type="molecule type" value="Genomic_DNA"/>
</dbReference>
<dbReference type="OrthoDB" id="7848123at2"/>
<organism evidence="2 3">
    <name type="scientific">Albimonas pacifica</name>
    <dbReference type="NCBI Taxonomy" id="1114924"/>
    <lineage>
        <taxon>Bacteria</taxon>
        <taxon>Pseudomonadati</taxon>
        <taxon>Pseudomonadota</taxon>
        <taxon>Alphaproteobacteria</taxon>
        <taxon>Rhodobacterales</taxon>
        <taxon>Paracoccaceae</taxon>
        <taxon>Albimonas</taxon>
    </lineage>
</organism>
<keyword evidence="1" id="KW-0472">Membrane</keyword>
<dbReference type="AlphaFoldDB" id="A0A1I3CP78"/>
<keyword evidence="1" id="KW-1133">Transmembrane helix</keyword>
<dbReference type="Gene3D" id="2.130.10.10">
    <property type="entry name" value="YVTN repeat-like/Quinoprotein amine dehydrogenase"/>
    <property type="match status" value="1"/>
</dbReference>
<feature type="transmembrane region" description="Helical" evidence="1">
    <location>
        <begin position="18"/>
        <end position="39"/>
    </location>
</feature>
<evidence type="ECO:0000313" key="2">
    <source>
        <dbReference type="EMBL" id="SFH76039.1"/>
    </source>
</evidence>
<keyword evidence="1" id="KW-0812">Transmembrane</keyword>
<dbReference type="STRING" id="1114924.SAMN05216258_102109"/>
<reference evidence="2 3" key="1">
    <citation type="submission" date="2016-10" db="EMBL/GenBank/DDBJ databases">
        <authorList>
            <person name="de Groot N.N."/>
        </authorList>
    </citation>
    <scope>NUCLEOTIDE SEQUENCE [LARGE SCALE GENOMIC DNA]</scope>
    <source>
        <strain evidence="2 3">CGMCC 1.11030</strain>
    </source>
</reference>
<gene>
    <name evidence="2" type="ORF">SAMN05216258_102109</name>
</gene>
<accession>A0A1I3CP78</accession>
<dbReference type="RefSeq" id="WP_092857915.1">
    <property type="nucleotide sequence ID" value="NZ_FOQH01000002.1"/>
</dbReference>
<protein>
    <submittedName>
        <fullName evidence="2">Putative photosynthetic complex assembly protein</fullName>
    </submittedName>
</protein>
<proteinExistence type="predicted"/>
<dbReference type="Proteomes" id="UP000199377">
    <property type="component" value="Unassembled WGS sequence"/>
</dbReference>
<sequence>MHAAPALRSAERDRIPKGLLRAIGLMVLLSLVIAAYARLTGATPAATPPESPVVAAREIVILPQPDGAARVVDADGALILERGPGQAGFIAGVGRAMTRVRTVDGAPALAPATLTLHADGSLRLIDPQTGWRVELKAFGKDNEAAFAALLPPPPAAGQPKGDPQ</sequence>
<evidence type="ECO:0000313" key="3">
    <source>
        <dbReference type="Proteomes" id="UP000199377"/>
    </source>
</evidence>
<keyword evidence="3" id="KW-1185">Reference proteome</keyword>
<dbReference type="NCBIfam" id="TIGR03054">
    <property type="entry name" value="photo_alph_chp1"/>
    <property type="match status" value="1"/>
</dbReference>
<dbReference type="InterPro" id="IPR015943">
    <property type="entry name" value="WD40/YVTN_repeat-like_dom_sf"/>
</dbReference>
<evidence type="ECO:0000256" key="1">
    <source>
        <dbReference type="SAM" id="Phobius"/>
    </source>
</evidence>
<dbReference type="InterPro" id="IPR017495">
    <property type="entry name" value="PuhC"/>
</dbReference>